<dbReference type="SMART" id="SM00855">
    <property type="entry name" value="PGAM"/>
    <property type="match status" value="1"/>
</dbReference>
<protein>
    <recommendedName>
        <fullName evidence="6">Phosphoglycerate mutase (2,3-diphosphoglycerate-dependent)</fullName>
    </recommendedName>
</protein>
<dbReference type="InterPro" id="IPR029033">
    <property type="entry name" value="His_PPase_superfam"/>
</dbReference>
<evidence type="ECO:0000256" key="4">
    <source>
        <dbReference type="SAM" id="SignalP"/>
    </source>
</evidence>
<feature type="chain" id="PRO_5031461878" description="Phosphoglycerate mutase (2,3-diphosphoglycerate-dependent)" evidence="4">
    <location>
        <begin position="16"/>
        <end position="253"/>
    </location>
</feature>
<dbReference type="CDD" id="cd07067">
    <property type="entry name" value="HP_PGM_like"/>
    <property type="match status" value="1"/>
</dbReference>
<keyword evidence="1" id="KW-0378">Hydrolase</keyword>
<accession>A0A7S1U6W9</accession>
<feature type="binding site" evidence="3">
    <location>
        <position position="81"/>
    </location>
    <ligand>
        <name>substrate</name>
    </ligand>
</feature>
<evidence type="ECO:0000256" key="3">
    <source>
        <dbReference type="PIRSR" id="PIRSR613078-2"/>
    </source>
</evidence>
<feature type="active site" description="Tele-phosphohistidine intermediate" evidence="2">
    <location>
        <position position="31"/>
    </location>
</feature>
<keyword evidence="4" id="KW-0732">Signal</keyword>
<dbReference type="GO" id="GO:0004331">
    <property type="term" value="F:fructose-2,6-bisphosphate 2-phosphatase activity"/>
    <property type="evidence" value="ECO:0007669"/>
    <property type="project" value="TreeGrafter"/>
</dbReference>
<feature type="active site" description="Proton donor/acceptor" evidence="2">
    <location>
        <position position="108"/>
    </location>
</feature>
<dbReference type="GO" id="GO:0005829">
    <property type="term" value="C:cytosol"/>
    <property type="evidence" value="ECO:0007669"/>
    <property type="project" value="TreeGrafter"/>
</dbReference>
<dbReference type="SUPFAM" id="SSF53254">
    <property type="entry name" value="Phosphoglycerate mutase-like"/>
    <property type="match status" value="1"/>
</dbReference>
<dbReference type="PROSITE" id="PS00175">
    <property type="entry name" value="PG_MUTASE"/>
    <property type="match status" value="1"/>
</dbReference>
<dbReference type="InterPro" id="IPR001345">
    <property type="entry name" value="PG/BPGM_mutase_AS"/>
</dbReference>
<sequence>MGLALLQLLVKVAMANVQAPPRPLRLHLVRHGQTDANLAGICQGQTDGWLLTPLGRKQAHALGATLAGVDFHELHCSDLGRTKETTALALAERSHLLESVSYDKRLRELMLGWRQGKRFGDPPEPGAEKANPPEPIADVSVRATSWLMDLIERNAAPEEEALVEGATATRNVFVMSHGGFLNCMFRDVLQVVDEKMKLGNCCITIVDVVYDVNGGHRFELRSLAEDDHVLNLENYPAPAAGLTDADVYNDLPI</sequence>
<evidence type="ECO:0008006" key="6">
    <source>
        <dbReference type="Google" id="ProtNLM"/>
    </source>
</evidence>
<feature type="signal peptide" evidence="4">
    <location>
        <begin position="1"/>
        <end position="15"/>
    </location>
</feature>
<dbReference type="InterPro" id="IPR051695">
    <property type="entry name" value="Phosphoglycerate_Mutase"/>
</dbReference>
<dbReference type="EMBL" id="HBGJ01023634">
    <property type="protein sequence ID" value="CAD9256773.1"/>
    <property type="molecule type" value="Transcribed_RNA"/>
</dbReference>
<dbReference type="GO" id="GO:0043456">
    <property type="term" value="P:regulation of pentose-phosphate shunt"/>
    <property type="evidence" value="ECO:0007669"/>
    <property type="project" value="TreeGrafter"/>
</dbReference>
<name>A0A7S1U6W9_9STRA</name>
<organism evidence="5">
    <name type="scientific">Phaeomonas parva</name>
    <dbReference type="NCBI Taxonomy" id="124430"/>
    <lineage>
        <taxon>Eukaryota</taxon>
        <taxon>Sar</taxon>
        <taxon>Stramenopiles</taxon>
        <taxon>Ochrophyta</taxon>
        <taxon>Pinguiophyceae</taxon>
        <taxon>Pinguiochrysidales</taxon>
        <taxon>Pinguiochrysidaceae</taxon>
        <taxon>Phaeomonas</taxon>
    </lineage>
</organism>
<dbReference type="AlphaFoldDB" id="A0A7S1U6W9"/>
<evidence type="ECO:0000256" key="2">
    <source>
        <dbReference type="PIRSR" id="PIRSR613078-1"/>
    </source>
</evidence>
<dbReference type="PANTHER" id="PTHR46517">
    <property type="entry name" value="FRUCTOSE-2,6-BISPHOSPHATASE TIGAR"/>
    <property type="match status" value="1"/>
</dbReference>
<proteinExistence type="predicted"/>
<dbReference type="InterPro" id="IPR013078">
    <property type="entry name" value="His_Pase_superF_clade-1"/>
</dbReference>
<dbReference type="GO" id="GO:0045820">
    <property type="term" value="P:negative regulation of glycolytic process"/>
    <property type="evidence" value="ECO:0007669"/>
    <property type="project" value="TreeGrafter"/>
</dbReference>
<dbReference type="Pfam" id="PF00300">
    <property type="entry name" value="His_Phos_1"/>
    <property type="match status" value="1"/>
</dbReference>
<reference evidence="5" key="1">
    <citation type="submission" date="2021-01" db="EMBL/GenBank/DDBJ databases">
        <authorList>
            <person name="Corre E."/>
            <person name="Pelletier E."/>
            <person name="Niang G."/>
            <person name="Scheremetjew M."/>
            <person name="Finn R."/>
            <person name="Kale V."/>
            <person name="Holt S."/>
            <person name="Cochrane G."/>
            <person name="Meng A."/>
            <person name="Brown T."/>
            <person name="Cohen L."/>
        </authorList>
    </citation>
    <scope>NUCLEOTIDE SEQUENCE</scope>
    <source>
        <strain evidence="5">CCMP2877</strain>
    </source>
</reference>
<feature type="binding site" evidence="3">
    <location>
        <begin position="30"/>
        <end position="37"/>
    </location>
    <ligand>
        <name>substrate</name>
    </ligand>
</feature>
<dbReference type="PANTHER" id="PTHR46517:SF1">
    <property type="entry name" value="FRUCTOSE-2,6-BISPHOSPHATASE TIGAR"/>
    <property type="match status" value="1"/>
</dbReference>
<gene>
    <name evidence="5" type="ORF">PPAR1163_LOCUS15144</name>
</gene>
<evidence type="ECO:0000313" key="5">
    <source>
        <dbReference type="EMBL" id="CAD9256773.1"/>
    </source>
</evidence>
<dbReference type="Gene3D" id="3.40.50.1240">
    <property type="entry name" value="Phosphoglycerate mutase-like"/>
    <property type="match status" value="1"/>
</dbReference>
<evidence type="ECO:0000256" key="1">
    <source>
        <dbReference type="ARBA" id="ARBA00022801"/>
    </source>
</evidence>